<organism evidence="5 6">
    <name type="scientific">Aeoliella mucimassa</name>
    <dbReference type="NCBI Taxonomy" id="2527972"/>
    <lineage>
        <taxon>Bacteria</taxon>
        <taxon>Pseudomonadati</taxon>
        <taxon>Planctomycetota</taxon>
        <taxon>Planctomycetia</taxon>
        <taxon>Pirellulales</taxon>
        <taxon>Lacipirellulaceae</taxon>
        <taxon>Aeoliella</taxon>
    </lineage>
</organism>
<evidence type="ECO:0000313" key="5">
    <source>
        <dbReference type="EMBL" id="QDU55805.1"/>
    </source>
</evidence>
<keyword evidence="6" id="KW-1185">Reference proteome</keyword>
<dbReference type="RefSeq" id="WP_145246612.1">
    <property type="nucleotide sequence ID" value="NZ_CP036278.1"/>
</dbReference>
<dbReference type="GO" id="GO:0006402">
    <property type="term" value="P:mRNA catabolic process"/>
    <property type="evidence" value="ECO:0007669"/>
    <property type="project" value="InterPro"/>
</dbReference>
<dbReference type="PANTHER" id="PTHR34984">
    <property type="entry name" value="CARBON STORAGE REGULATOR"/>
    <property type="match status" value="1"/>
</dbReference>
<comment type="subcellular location">
    <subcellularLocation>
        <location evidence="4">Cytoplasm</location>
    </subcellularLocation>
</comment>
<accession>A0A518AM51</accession>
<keyword evidence="4" id="KW-1005">Bacterial flagellum biogenesis</keyword>
<keyword evidence="3 4" id="KW-0694">RNA-binding</keyword>
<dbReference type="KEGG" id="amuc:Pan181_20010"/>
<dbReference type="GO" id="GO:0045947">
    <property type="term" value="P:negative regulation of translational initiation"/>
    <property type="evidence" value="ECO:0007669"/>
    <property type="project" value="UniProtKB-UniRule"/>
</dbReference>
<dbReference type="InterPro" id="IPR036107">
    <property type="entry name" value="CsrA_sf"/>
</dbReference>
<dbReference type="EMBL" id="CP036278">
    <property type="protein sequence ID" value="QDU55805.1"/>
    <property type="molecule type" value="Genomic_DNA"/>
</dbReference>
<dbReference type="Gene3D" id="2.60.40.4380">
    <property type="entry name" value="Translational regulator CsrA"/>
    <property type="match status" value="1"/>
</dbReference>
<keyword evidence="1 4" id="KW-0963">Cytoplasm</keyword>
<evidence type="ECO:0000256" key="3">
    <source>
        <dbReference type="ARBA" id="ARBA00022884"/>
    </source>
</evidence>
<reference evidence="5 6" key="1">
    <citation type="submission" date="2019-02" db="EMBL/GenBank/DDBJ databases">
        <title>Deep-cultivation of Planctomycetes and their phenomic and genomic characterization uncovers novel biology.</title>
        <authorList>
            <person name="Wiegand S."/>
            <person name="Jogler M."/>
            <person name="Boedeker C."/>
            <person name="Pinto D."/>
            <person name="Vollmers J."/>
            <person name="Rivas-Marin E."/>
            <person name="Kohn T."/>
            <person name="Peeters S.H."/>
            <person name="Heuer A."/>
            <person name="Rast P."/>
            <person name="Oberbeckmann S."/>
            <person name="Bunk B."/>
            <person name="Jeske O."/>
            <person name="Meyerdierks A."/>
            <person name="Storesund J.E."/>
            <person name="Kallscheuer N."/>
            <person name="Luecker S."/>
            <person name="Lage O.M."/>
            <person name="Pohl T."/>
            <person name="Merkel B.J."/>
            <person name="Hornburger P."/>
            <person name="Mueller R.-W."/>
            <person name="Bruemmer F."/>
            <person name="Labrenz M."/>
            <person name="Spormann A.M."/>
            <person name="Op den Camp H."/>
            <person name="Overmann J."/>
            <person name="Amann R."/>
            <person name="Jetten M.S.M."/>
            <person name="Mascher T."/>
            <person name="Medema M.H."/>
            <person name="Devos D.P."/>
            <person name="Kaster A.-K."/>
            <person name="Ovreas L."/>
            <person name="Rohde M."/>
            <person name="Galperin M.Y."/>
            <person name="Jogler C."/>
        </authorList>
    </citation>
    <scope>NUCLEOTIDE SEQUENCE [LARGE SCALE GENOMIC DNA]</scope>
    <source>
        <strain evidence="5 6">Pan181</strain>
    </source>
</reference>
<dbReference type="Pfam" id="PF02599">
    <property type="entry name" value="CsrA"/>
    <property type="match status" value="1"/>
</dbReference>
<evidence type="ECO:0000256" key="4">
    <source>
        <dbReference type="HAMAP-Rule" id="MF_00167"/>
    </source>
</evidence>
<protein>
    <recommendedName>
        <fullName evidence="4">Translational regulator CsrA</fullName>
    </recommendedName>
</protein>
<dbReference type="SUPFAM" id="SSF117130">
    <property type="entry name" value="CsrA-like"/>
    <property type="match status" value="1"/>
</dbReference>
<dbReference type="GO" id="GO:0005829">
    <property type="term" value="C:cytosol"/>
    <property type="evidence" value="ECO:0007669"/>
    <property type="project" value="TreeGrafter"/>
</dbReference>
<keyword evidence="4" id="KW-0678">Repressor</keyword>
<dbReference type="AlphaFoldDB" id="A0A518AM51"/>
<name>A0A518AM51_9BACT</name>
<evidence type="ECO:0000256" key="2">
    <source>
        <dbReference type="ARBA" id="ARBA00022845"/>
    </source>
</evidence>
<evidence type="ECO:0000256" key="1">
    <source>
        <dbReference type="ARBA" id="ARBA00022490"/>
    </source>
</evidence>
<comment type="subunit">
    <text evidence="4">Homodimer; the beta-strands of each monomer intercalate to form a hydrophobic core, while the alpha-helices form wings that extend away from the core.</text>
</comment>
<dbReference type="InterPro" id="IPR003751">
    <property type="entry name" value="CsrA"/>
</dbReference>
<evidence type="ECO:0000313" key="6">
    <source>
        <dbReference type="Proteomes" id="UP000315750"/>
    </source>
</evidence>
<dbReference type="Proteomes" id="UP000315750">
    <property type="component" value="Chromosome"/>
</dbReference>
<dbReference type="GO" id="GO:0044781">
    <property type="term" value="P:bacterial-type flagellum organization"/>
    <property type="evidence" value="ECO:0007669"/>
    <property type="project" value="UniProtKB-KW"/>
</dbReference>
<dbReference type="GO" id="GO:1902208">
    <property type="term" value="P:regulation of bacterial-type flagellum assembly"/>
    <property type="evidence" value="ECO:0007669"/>
    <property type="project" value="UniProtKB-UniRule"/>
</dbReference>
<dbReference type="HAMAP" id="MF_00167">
    <property type="entry name" value="CsrA"/>
    <property type="match status" value="1"/>
</dbReference>
<comment type="function">
    <text evidence="4">A translational regulator that binds mRNA to regulate translation initiation and/or mRNA stability. Usually binds in the 5'-UTR at or near the Shine-Dalgarno sequence preventing ribosome-binding, thus repressing translation. Its main target seems to be the major flagellin gene, while its function is anatagonized by FliW.</text>
</comment>
<dbReference type="GO" id="GO:0048027">
    <property type="term" value="F:mRNA 5'-UTR binding"/>
    <property type="evidence" value="ECO:0007669"/>
    <property type="project" value="UniProtKB-UniRule"/>
</dbReference>
<dbReference type="OrthoDB" id="289081at2"/>
<dbReference type="PANTHER" id="PTHR34984:SF1">
    <property type="entry name" value="CARBON STORAGE REGULATOR"/>
    <property type="match status" value="1"/>
</dbReference>
<keyword evidence="2 4" id="KW-0810">Translation regulation</keyword>
<gene>
    <name evidence="4 5" type="primary">csrA</name>
    <name evidence="5" type="ORF">Pan181_20010</name>
</gene>
<dbReference type="GO" id="GO:0006109">
    <property type="term" value="P:regulation of carbohydrate metabolic process"/>
    <property type="evidence" value="ECO:0007669"/>
    <property type="project" value="InterPro"/>
</dbReference>
<sequence>MLVLTRKADETIRIGDDIVITVLRTKGKAVRLGIEAPNDKRVLRGEIAFDGEDMADQTSDAEESAVVQTRISRKDIATLIPQLVNTEAPLAGFVSATH</sequence>
<proteinExistence type="inferred from homology"/>
<comment type="similarity">
    <text evidence="4">Belongs to the CsrA/RsmA family.</text>
</comment>